<dbReference type="Proteomes" id="UP001148932">
    <property type="component" value="Unassembled WGS sequence"/>
</dbReference>
<dbReference type="EMBL" id="JAPCKI010000019">
    <property type="protein sequence ID" value="MDD2180147.1"/>
    <property type="molecule type" value="Genomic_DNA"/>
</dbReference>
<comment type="caution">
    <text evidence="2">The sequence shown here is derived from an EMBL/GenBank/DDBJ whole genome shotgun (WGS) entry which is preliminary data.</text>
</comment>
<evidence type="ECO:0008006" key="4">
    <source>
        <dbReference type="Google" id="ProtNLM"/>
    </source>
</evidence>
<protein>
    <recommendedName>
        <fullName evidence="4">Lipoprotein</fullName>
    </recommendedName>
</protein>
<dbReference type="RefSeq" id="WP_274113915.1">
    <property type="nucleotide sequence ID" value="NZ_JAPCKI010000019.1"/>
</dbReference>
<keyword evidence="1" id="KW-0812">Transmembrane</keyword>
<keyword evidence="1" id="KW-1133">Transmembrane helix</keyword>
<name>A0ABT5S2J1_9BURK</name>
<keyword evidence="3" id="KW-1185">Reference proteome</keyword>
<accession>A0ABT5S2J1</accession>
<organism evidence="2 3">
    <name type="scientific">Acidovorax benzenivorans</name>
    <dbReference type="NCBI Taxonomy" id="2987520"/>
    <lineage>
        <taxon>Bacteria</taxon>
        <taxon>Pseudomonadati</taxon>
        <taxon>Pseudomonadota</taxon>
        <taxon>Betaproteobacteria</taxon>
        <taxon>Burkholderiales</taxon>
        <taxon>Comamonadaceae</taxon>
        <taxon>Acidovorax</taxon>
    </lineage>
</organism>
<evidence type="ECO:0000313" key="3">
    <source>
        <dbReference type="Proteomes" id="UP001148932"/>
    </source>
</evidence>
<proteinExistence type="predicted"/>
<evidence type="ECO:0000256" key="1">
    <source>
        <dbReference type="SAM" id="Phobius"/>
    </source>
</evidence>
<feature type="transmembrane region" description="Helical" evidence="1">
    <location>
        <begin position="42"/>
        <end position="64"/>
    </location>
</feature>
<keyword evidence="1" id="KW-0472">Membrane</keyword>
<reference evidence="2" key="1">
    <citation type="submission" date="2022-10" db="EMBL/GenBank/DDBJ databases">
        <title>Description of microaerobic benzene degrading bacteria.</title>
        <authorList>
            <person name="Bedics A."/>
            <person name="Tancsics A."/>
            <person name="Banerjee S."/>
        </authorList>
    </citation>
    <scope>NUCLEOTIDE SEQUENCE</scope>
    <source>
        <strain evidence="2">D2M1</strain>
    </source>
</reference>
<evidence type="ECO:0000313" key="2">
    <source>
        <dbReference type="EMBL" id="MDD2180147.1"/>
    </source>
</evidence>
<sequence length="227" mass="24958">MGKRRFLEQHQIATHPLKFIGLARMHFHLSPWRKAIFRIFRFARLGATLFVPLLAGCATTAFVLTPAPQEPVCDPTATVLVLWTTRWRPDQKDVVEREKAAEAGMNHFFQDSGCFSRQEIRHVSSLNPAAVAFGLESAGGRFMRVVTIEIRELGPVVKLLTSAALVEGSTEVVLHVGVHSLQPVGQAREFSVSWRNGGPGVVKGVASLPSDLSAALRAGLQPTNFRR</sequence>
<gene>
    <name evidence="2" type="ORF">OIN59_22140</name>
</gene>